<evidence type="ECO:0000256" key="1">
    <source>
        <dbReference type="SAM" id="MobiDB-lite"/>
    </source>
</evidence>
<organism evidence="2 3">
    <name type="scientific">Coffea canephora</name>
    <name type="common">Robusta coffee</name>
    <dbReference type="NCBI Taxonomy" id="49390"/>
    <lineage>
        <taxon>Eukaryota</taxon>
        <taxon>Viridiplantae</taxon>
        <taxon>Streptophyta</taxon>
        <taxon>Embryophyta</taxon>
        <taxon>Tracheophyta</taxon>
        <taxon>Spermatophyta</taxon>
        <taxon>Magnoliopsida</taxon>
        <taxon>eudicotyledons</taxon>
        <taxon>Gunneridae</taxon>
        <taxon>Pentapetalae</taxon>
        <taxon>asterids</taxon>
        <taxon>lamiids</taxon>
        <taxon>Gentianales</taxon>
        <taxon>Rubiaceae</taxon>
        <taxon>Ixoroideae</taxon>
        <taxon>Gardenieae complex</taxon>
        <taxon>Bertiereae - Coffeeae clade</taxon>
        <taxon>Coffeeae</taxon>
        <taxon>Coffea</taxon>
    </lineage>
</organism>
<sequence length="79" mass="9125">MGRHAKAIKRGKESEGSERGPLWKANMRSLKLESHATKKAVVTPRCKVWSLRGRYMKRQIMGRNARNLGMPFWTIFPAK</sequence>
<reference evidence="3" key="1">
    <citation type="journal article" date="2014" name="Science">
        <title>The coffee genome provides insight into the convergent evolution of caffeine biosynthesis.</title>
        <authorList>
            <person name="Denoeud F."/>
            <person name="Carretero-Paulet L."/>
            <person name="Dereeper A."/>
            <person name="Droc G."/>
            <person name="Guyot R."/>
            <person name="Pietrella M."/>
            <person name="Zheng C."/>
            <person name="Alberti A."/>
            <person name="Anthony F."/>
            <person name="Aprea G."/>
            <person name="Aury J.M."/>
            <person name="Bento P."/>
            <person name="Bernard M."/>
            <person name="Bocs S."/>
            <person name="Campa C."/>
            <person name="Cenci A."/>
            <person name="Combes M.C."/>
            <person name="Crouzillat D."/>
            <person name="Da Silva C."/>
            <person name="Daddiego L."/>
            <person name="De Bellis F."/>
            <person name="Dussert S."/>
            <person name="Garsmeur O."/>
            <person name="Gayraud T."/>
            <person name="Guignon V."/>
            <person name="Jahn K."/>
            <person name="Jamilloux V."/>
            <person name="Joet T."/>
            <person name="Labadie K."/>
            <person name="Lan T."/>
            <person name="Leclercq J."/>
            <person name="Lepelley M."/>
            <person name="Leroy T."/>
            <person name="Li L.T."/>
            <person name="Librado P."/>
            <person name="Lopez L."/>
            <person name="Munoz A."/>
            <person name="Noel B."/>
            <person name="Pallavicini A."/>
            <person name="Perrotta G."/>
            <person name="Poncet V."/>
            <person name="Pot D."/>
            <person name="Priyono X."/>
            <person name="Rigoreau M."/>
            <person name="Rouard M."/>
            <person name="Rozas J."/>
            <person name="Tranchant-Dubreuil C."/>
            <person name="VanBuren R."/>
            <person name="Zhang Q."/>
            <person name="Andrade A.C."/>
            <person name="Argout X."/>
            <person name="Bertrand B."/>
            <person name="de Kochko A."/>
            <person name="Graziosi G."/>
            <person name="Henry R.J."/>
            <person name="Jayarama X."/>
            <person name="Ming R."/>
            <person name="Nagai C."/>
            <person name="Rounsley S."/>
            <person name="Sankoff D."/>
            <person name="Giuliano G."/>
            <person name="Albert V.A."/>
            <person name="Wincker P."/>
            <person name="Lashermes P."/>
        </authorList>
    </citation>
    <scope>NUCLEOTIDE SEQUENCE [LARGE SCALE GENOMIC DNA]</scope>
    <source>
        <strain evidence="3">cv. DH200-94</strain>
    </source>
</reference>
<evidence type="ECO:0000313" key="3">
    <source>
        <dbReference type="Proteomes" id="UP000295252"/>
    </source>
</evidence>
<feature type="region of interest" description="Disordered" evidence="1">
    <location>
        <begin position="1"/>
        <end position="22"/>
    </location>
</feature>
<protein>
    <submittedName>
        <fullName evidence="2">Uncharacterized protein</fullName>
    </submittedName>
</protein>
<dbReference type="EMBL" id="HG739096">
    <property type="protein sequence ID" value="CDP04480.1"/>
    <property type="molecule type" value="Genomic_DNA"/>
</dbReference>
<gene>
    <name evidence="2" type="ORF">GSCOC_T00017888001</name>
</gene>
<name>A0A068U7E9_COFCA</name>
<evidence type="ECO:0000313" key="2">
    <source>
        <dbReference type="EMBL" id="CDP04480.1"/>
    </source>
</evidence>
<keyword evidence="3" id="KW-1185">Reference proteome</keyword>
<dbReference type="Gramene" id="CDP04480">
    <property type="protein sequence ID" value="CDP04480"/>
    <property type="gene ID" value="GSCOC_T00017888001"/>
</dbReference>
<dbReference type="AlphaFoldDB" id="A0A068U7E9"/>
<dbReference type="InParanoid" id="A0A068U7E9"/>
<proteinExistence type="predicted"/>
<dbReference type="Proteomes" id="UP000295252">
    <property type="component" value="Chromosome XI"/>
</dbReference>
<accession>A0A068U7E9</accession>